<sequence length="96" mass="11523">KLNTDIEALNFQNIIDLKEYINYLEKGIYIIDEDDNTEMRLITHHEALNTIELIKQYIIQQDFNNKTLLKLQREVKKFQNAAFKQTNIETYFTPEI</sequence>
<organism evidence="1 2">
    <name type="scientific">Racocetra persica</name>
    <dbReference type="NCBI Taxonomy" id="160502"/>
    <lineage>
        <taxon>Eukaryota</taxon>
        <taxon>Fungi</taxon>
        <taxon>Fungi incertae sedis</taxon>
        <taxon>Mucoromycota</taxon>
        <taxon>Glomeromycotina</taxon>
        <taxon>Glomeromycetes</taxon>
        <taxon>Diversisporales</taxon>
        <taxon>Gigasporaceae</taxon>
        <taxon>Racocetra</taxon>
    </lineage>
</organism>
<reference evidence="1" key="1">
    <citation type="submission" date="2021-06" db="EMBL/GenBank/DDBJ databases">
        <authorList>
            <person name="Kallberg Y."/>
            <person name="Tangrot J."/>
            <person name="Rosling A."/>
        </authorList>
    </citation>
    <scope>NUCLEOTIDE SEQUENCE</scope>
    <source>
        <strain evidence="1">MA461A</strain>
    </source>
</reference>
<comment type="caution">
    <text evidence="1">The sequence shown here is derived from an EMBL/GenBank/DDBJ whole genome shotgun (WGS) entry which is preliminary data.</text>
</comment>
<dbReference type="Proteomes" id="UP000789920">
    <property type="component" value="Unassembled WGS sequence"/>
</dbReference>
<name>A0ACA9RFD7_9GLOM</name>
<gene>
    <name evidence="1" type="ORF">RPERSI_LOCUS18903</name>
</gene>
<keyword evidence="2" id="KW-1185">Reference proteome</keyword>
<dbReference type="EMBL" id="CAJVQC010050794">
    <property type="protein sequence ID" value="CAG8789533.1"/>
    <property type="molecule type" value="Genomic_DNA"/>
</dbReference>
<protein>
    <submittedName>
        <fullName evidence="1">31033_t:CDS:1</fullName>
    </submittedName>
</protein>
<proteinExistence type="predicted"/>
<evidence type="ECO:0000313" key="2">
    <source>
        <dbReference type="Proteomes" id="UP000789920"/>
    </source>
</evidence>
<feature type="non-terminal residue" evidence="1">
    <location>
        <position position="1"/>
    </location>
</feature>
<evidence type="ECO:0000313" key="1">
    <source>
        <dbReference type="EMBL" id="CAG8789533.1"/>
    </source>
</evidence>
<accession>A0ACA9RFD7</accession>